<dbReference type="AlphaFoldDB" id="A0A101NEK5"/>
<name>A0A101NEK5_9ACTN</name>
<dbReference type="STRING" id="67285.AQI88_36470"/>
<reference evidence="1 2" key="1">
    <citation type="submission" date="2015-10" db="EMBL/GenBank/DDBJ databases">
        <title>Draft genome sequence of Streptomyces cellostaticus DSM 40189, type strain for the species Streptomyces cellostaticus.</title>
        <authorList>
            <person name="Ruckert C."/>
            <person name="Winkler A."/>
            <person name="Kalinowski J."/>
            <person name="Kampfer P."/>
            <person name="Glaeser S."/>
        </authorList>
    </citation>
    <scope>NUCLEOTIDE SEQUENCE [LARGE SCALE GENOMIC DNA]</scope>
    <source>
        <strain evidence="1 2">DSM 40189</strain>
    </source>
</reference>
<proteinExistence type="predicted"/>
<sequence length="107" mass="11913">MEQTVKPPATMARGASRVWLPLRTLRTYERKRLIPALPEHGEPEVRRVELVAVTAVLPAGDAGLTECVRRCWSDLRATLEERTGAAPEEVRAFLAQELLLVVERALG</sequence>
<evidence type="ECO:0000313" key="2">
    <source>
        <dbReference type="Proteomes" id="UP000054241"/>
    </source>
</evidence>
<keyword evidence="2" id="KW-1185">Reference proteome</keyword>
<comment type="caution">
    <text evidence="1">The sequence shown here is derived from an EMBL/GenBank/DDBJ whole genome shotgun (WGS) entry which is preliminary data.</text>
</comment>
<protein>
    <submittedName>
        <fullName evidence="1">Uncharacterized protein</fullName>
    </submittedName>
</protein>
<dbReference type="Proteomes" id="UP000054241">
    <property type="component" value="Unassembled WGS sequence"/>
</dbReference>
<dbReference type="EMBL" id="LMWL01000074">
    <property type="protein sequence ID" value="KUM91589.1"/>
    <property type="molecule type" value="Genomic_DNA"/>
</dbReference>
<accession>A0A101NEK5</accession>
<gene>
    <name evidence="1" type="ORF">AQI88_36470</name>
</gene>
<organism evidence="1 2">
    <name type="scientific">Streptomyces cellostaticus</name>
    <dbReference type="NCBI Taxonomy" id="67285"/>
    <lineage>
        <taxon>Bacteria</taxon>
        <taxon>Bacillati</taxon>
        <taxon>Actinomycetota</taxon>
        <taxon>Actinomycetes</taxon>
        <taxon>Kitasatosporales</taxon>
        <taxon>Streptomycetaceae</taxon>
        <taxon>Streptomyces</taxon>
    </lineage>
</organism>
<evidence type="ECO:0000313" key="1">
    <source>
        <dbReference type="EMBL" id="KUM91589.1"/>
    </source>
</evidence>